<keyword evidence="3" id="KW-1185">Reference proteome</keyword>
<evidence type="ECO:0000313" key="3">
    <source>
        <dbReference type="Proteomes" id="UP001148838"/>
    </source>
</evidence>
<feature type="region of interest" description="Disordered" evidence="1">
    <location>
        <begin position="1"/>
        <end position="22"/>
    </location>
</feature>
<name>A0ABQ8SUS6_PERAM</name>
<dbReference type="Proteomes" id="UP001148838">
    <property type="component" value="Unassembled WGS sequence"/>
</dbReference>
<reference evidence="2 3" key="1">
    <citation type="journal article" date="2022" name="Allergy">
        <title>Genome assembly and annotation of Periplaneta americana reveal a comprehensive cockroach allergen profile.</title>
        <authorList>
            <person name="Wang L."/>
            <person name="Xiong Q."/>
            <person name="Saelim N."/>
            <person name="Wang L."/>
            <person name="Nong W."/>
            <person name="Wan A.T."/>
            <person name="Shi M."/>
            <person name="Liu X."/>
            <person name="Cao Q."/>
            <person name="Hui J.H.L."/>
            <person name="Sookrung N."/>
            <person name="Leung T.F."/>
            <person name="Tungtrongchitr A."/>
            <person name="Tsui S.K.W."/>
        </authorList>
    </citation>
    <scope>NUCLEOTIDE SEQUENCE [LARGE SCALE GENOMIC DNA]</scope>
    <source>
        <strain evidence="2">PWHHKU_190912</strain>
    </source>
</reference>
<gene>
    <name evidence="2" type="ORF">ANN_13888</name>
</gene>
<feature type="compositionally biased region" description="Polar residues" evidence="1">
    <location>
        <begin position="1"/>
        <end position="12"/>
    </location>
</feature>
<evidence type="ECO:0000256" key="1">
    <source>
        <dbReference type="SAM" id="MobiDB-lite"/>
    </source>
</evidence>
<proteinExistence type="predicted"/>
<sequence>MSPGSSTESNLPRSGIEPGSPGFAAGLTNRYSAGVDCSLEDKANIINDNERGLSQVDVGRQHSLSKSTVKLLRNNRYHKVRSSIANTLREVYEDVHCLVENGSTRAADTIAINRRNQRSLIFDPTVRFEKDDQQVNNVNDEKKSIYSPCIPHFNLGLNSIEHLWDELDRRVRRRSYSNKAKQMCRCVQSSESLMLAGNEFQSLGRAIVKEDVYEEVRWDGIVSIVSWRERVFRLWREESSEIGVIVNEEDNEEEEYNEEHEYNEEKSDDDGEIDAIITEDCQSAENLMIYDDDDDDGNLETTVPEDSNISNLNVFKNITTDNFFTSLDLVKELEIKQMTLLGTIRKNCKGKESSFKSVRIPGISYDNNVYRLDLNLNPIEHLWDELDRRLRSREMQPTSIVQLSDILQKEWRHIPVDILQKLVESMPDMVAAVTATRGGTMRF</sequence>
<dbReference type="EMBL" id="JAJSOF020000019">
    <property type="protein sequence ID" value="KAJ4437949.1"/>
    <property type="molecule type" value="Genomic_DNA"/>
</dbReference>
<feature type="region of interest" description="Disordered" evidence="1">
    <location>
        <begin position="250"/>
        <end position="269"/>
    </location>
</feature>
<dbReference type="InterPro" id="IPR036397">
    <property type="entry name" value="RNaseH_sf"/>
</dbReference>
<comment type="caution">
    <text evidence="2">The sequence shown here is derived from an EMBL/GenBank/DDBJ whole genome shotgun (WGS) entry which is preliminary data.</text>
</comment>
<dbReference type="Gene3D" id="3.30.420.10">
    <property type="entry name" value="Ribonuclease H-like superfamily/Ribonuclease H"/>
    <property type="match status" value="1"/>
</dbReference>
<protein>
    <submittedName>
        <fullName evidence="2">Uncharacterized protein</fullName>
    </submittedName>
</protein>
<evidence type="ECO:0000313" key="2">
    <source>
        <dbReference type="EMBL" id="KAJ4437949.1"/>
    </source>
</evidence>
<organism evidence="2 3">
    <name type="scientific">Periplaneta americana</name>
    <name type="common">American cockroach</name>
    <name type="synonym">Blatta americana</name>
    <dbReference type="NCBI Taxonomy" id="6978"/>
    <lineage>
        <taxon>Eukaryota</taxon>
        <taxon>Metazoa</taxon>
        <taxon>Ecdysozoa</taxon>
        <taxon>Arthropoda</taxon>
        <taxon>Hexapoda</taxon>
        <taxon>Insecta</taxon>
        <taxon>Pterygota</taxon>
        <taxon>Neoptera</taxon>
        <taxon>Polyneoptera</taxon>
        <taxon>Dictyoptera</taxon>
        <taxon>Blattodea</taxon>
        <taxon>Blattoidea</taxon>
        <taxon>Blattidae</taxon>
        <taxon>Blattinae</taxon>
        <taxon>Periplaneta</taxon>
    </lineage>
</organism>
<accession>A0ABQ8SUS6</accession>